<name>A0A261W992_9PSED</name>
<reference evidence="3" key="1">
    <citation type="journal article" date="2016" name="Sci. Rep.">
        <title>Genome analysis of the kiwifruit canker pathogen Pseudomonas syringae pv. actinidiae biovar 5.</title>
        <authorList>
            <person name="Fujikawa T."/>
            <person name="Sawada H."/>
        </authorList>
    </citation>
    <scope>NUCLEOTIDE SEQUENCE [LARGE SCALE GENOMIC DNA]</scope>
    <source>
        <strain evidence="3">MAFF 212061</strain>
    </source>
</reference>
<dbReference type="EMBL" id="CP026562">
    <property type="protein sequence ID" value="AVB18511.1"/>
    <property type="molecule type" value="Genomic_DNA"/>
</dbReference>
<sequence>MESHARLEIEMAAYDEFLAQWNQGVFKQQRLGQAFYNFFDLHKLADQTLLRGLYEADGKKATAMISKSFEIM</sequence>
<evidence type="ECO:0000313" key="2">
    <source>
        <dbReference type="EMBL" id="OZI82818.1"/>
    </source>
</evidence>
<dbReference type="KEGG" id="pavl:BKM03_03890"/>
<gene>
    <name evidence="1" type="ORF">BKM03_03890</name>
    <name evidence="2" type="ORF">CFN58_35700</name>
</gene>
<evidence type="ECO:0000313" key="1">
    <source>
        <dbReference type="EMBL" id="AVB18511.1"/>
    </source>
</evidence>
<organism evidence="2 3">
    <name type="scientific">Pseudomonas avellanae</name>
    <dbReference type="NCBI Taxonomy" id="46257"/>
    <lineage>
        <taxon>Bacteria</taxon>
        <taxon>Pseudomonadati</taxon>
        <taxon>Pseudomonadota</taxon>
        <taxon>Gammaproteobacteria</taxon>
        <taxon>Pseudomonadales</taxon>
        <taxon>Pseudomonadaceae</taxon>
        <taxon>Pseudomonas</taxon>
    </lineage>
</organism>
<dbReference type="EMBL" id="NKQU01000674">
    <property type="protein sequence ID" value="OZI82818.1"/>
    <property type="molecule type" value="Genomic_DNA"/>
</dbReference>
<evidence type="ECO:0000313" key="4">
    <source>
        <dbReference type="Proteomes" id="UP000236903"/>
    </source>
</evidence>
<reference evidence="2" key="3">
    <citation type="journal article" date="2019" name="Plant Pathol.">
        <title>Genetic diversity of Pseudomonas syringae pv. actinidiae, pathogen of kiwifruit bacterial canker.</title>
        <authorList>
            <person name="Sawada H."/>
            <person name="Fujikawa T."/>
        </authorList>
    </citation>
    <scope>NUCLEOTIDE SEQUENCE</scope>
    <source>
        <strain evidence="2">MAFF 212061</strain>
    </source>
</reference>
<dbReference type="Proteomes" id="UP000217163">
    <property type="component" value="Unassembled WGS sequence"/>
</dbReference>
<dbReference type="Proteomes" id="UP000236903">
    <property type="component" value="Chromosome"/>
</dbReference>
<dbReference type="AlphaFoldDB" id="A0A261W992"/>
<reference evidence="1 4" key="2">
    <citation type="submission" date="2018-02" db="EMBL/GenBank/DDBJ databases">
        <title>Comparative genomics of Pseudomonas syringae.</title>
        <authorList>
            <person name="Hulin M.T."/>
        </authorList>
    </citation>
    <scope>NUCLEOTIDE SEQUENCE [LARGE SCALE GENOMIC DNA]</scope>
    <source>
        <strain evidence="1 4">R2leaf</strain>
    </source>
</reference>
<proteinExistence type="predicted"/>
<protein>
    <submittedName>
        <fullName evidence="2">Uncharacterized protein</fullName>
    </submittedName>
</protein>
<dbReference type="RefSeq" id="WP_003379173.1">
    <property type="nucleotide sequence ID" value="NZ_CP026562.1"/>
</dbReference>
<evidence type="ECO:0000313" key="3">
    <source>
        <dbReference type="Proteomes" id="UP000217163"/>
    </source>
</evidence>
<accession>A0A261W992</accession>